<dbReference type="AlphaFoldDB" id="I3CHP0"/>
<sequence>MESQKKVLILTLYPYAGGVLTMTQQMIQLLRERHYSVSLAYYTSYNLAPDLSVPSWQLLFKTPQYRQTTVLEDVPAYEIGVYFPELEYTRYLSSAIWSEVIQQHDYLVVVSGNILPANPAIALNKPCLAWIATPYLADKQDRAKHYPWYRRWLDTWLDTPWCLALEKQVLQNAKTLVLSHYTAKQIQEIQPKAQLTRMPMPIDANLFFPAATHVLQGRIGFSGRFDDPRKNIQLLFAALKLCREQGLNVTLALIGAKVDKQAKLQQEAEALEIAPYIEFLGERPRQALGEFYRSLDVFVMPSHQEGLGIAALEAMACGCPIISTTCGGPEEFVKTGKNGFLVDFTPQNMARAIRILLENQSLYDSMRHYALKTIQENYSESSVKQIFWDIFAKTFTDQQ</sequence>
<evidence type="ECO:0000259" key="1">
    <source>
        <dbReference type="Pfam" id="PF00534"/>
    </source>
</evidence>
<dbReference type="HOGENOM" id="CLU_009583_2_5_6"/>
<name>I3CHP0_9GAMM</name>
<accession>I3CHP0</accession>
<dbReference type="STRING" id="395493.BegalDRAFT_2279"/>
<keyword evidence="3" id="KW-1185">Reference proteome</keyword>
<feature type="domain" description="Glycosyl transferase family 1" evidence="1">
    <location>
        <begin position="219"/>
        <end position="372"/>
    </location>
</feature>
<dbReference type="OrthoDB" id="9801609at2"/>
<proteinExistence type="predicted"/>
<gene>
    <name evidence="2" type="ORF">BegalDRAFT_2279</name>
</gene>
<dbReference type="InterPro" id="IPR050194">
    <property type="entry name" value="Glycosyltransferase_grp1"/>
</dbReference>
<evidence type="ECO:0000313" key="3">
    <source>
        <dbReference type="Proteomes" id="UP000005744"/>
    </source>
</evidence>
<dbReference type="Pfam" id="PF00534">
    <property type="entry name" value="Glycos_transf_1"/>
    <property type="match status" value="1"/>
</dbReference>
<keyword evidence="2" id="KW-0808">Transferase</keyword>
<dbReference type="InterPro" id="IPR001296">
    <property type="entry name" value="Glyco_trans_1"/>
</dbReference>
<dbReference type="PANTHER" id="PTHR45947:SF3">
    <property type="entry name" value="SULFOQUINOVOSYL TRANSFERASE SQD2"/>
    <property type="match status" value="1"/>
</dbReference>
<dbReference type="Gene3D" id="3.40.50.2000">
    <property type="entry name" value="Glycogen Phosphorylase B"/>
    <property type="match status" value="2"/>
</dbReference>
<dbReference type="GO" id="GO:0016757">
    <property type="term" value="F:glycosyltransferase activity"/>
    <property type="evidence" value="ECO:0007669"/>
    <property type="project" value="InterPro"/>
</dbReference>
<dbReference type="eggNOG" id="COG0438">
    <property type="taxonomic scope" value="Bacteria"/>
</dbReference>
<dbReference type="EMBL" id="JH600070">
    <property type="protein sequence ID" value="EIJ43133.1"/>
    <property type="molecule type" value="Genomic_DNA"/>
</dbReference>
<reference evidence="2 3" key="1">
    <citation type="submission" date="2011-11" db="EMBL/GenBank/DDBJ databases">
        <title>Improved High-Quality Draft sequence of Beggiatoa alba B18lD.</title>
        <authorList>
            <consortium name="US DOE Joint Genome Institute"/>
            <person name="Lucas S."/>
            <person name="Han J."/>
            <person name="Lapidus A."/>
            <person name="Cheng J.-F."/>
            <person name="Goodwin L."/>
            <person name="Pitluck S."/>
            <person name="Peters L."/>
            <person name="Mikhailova N."/>
            <person name="Held B."/>
            <person name="Detter J.C."/>
            <person name="Han C."/>
            <person name="Tapia R."/>
            <person name="Land M."/>
            <person name="Hauser L."/>
            <person name="Kyrpides N."/>
            <person name="Ivanova N."/>
            <person name="Pagani I."/>
            <person name="Samuel K."/>
            <person name="Teske A."/>
            <person name="Mueller J."/>
            <person name="Woyke T."/>
        </authorList>
    </citation>
    <scope>NUCLEOTIDE SEQUENCE [LARGE SCALE GENOMIC DNA]</scope>
    <source>
        <strain evidence="2 3">B18LD</strain>
    </source>
</reference>
<dbReference type="Proteomes" id="UP000005744">
    <property type="component" value="Unassembled WGS sequence"/>
</dbReference>
<dbReference type="PANTHER" id="PTHR45947">
    <property type="entry name" value="SULFOQUINOVOSYL TRANSFERASE SQD2"/>
    <property type="match status" value="1"/>
</dbReference>
<dbReference type="CDD" id="cd03801">
    <property type="entry name" value="GT4_PimA-like"/>
    <property type="match status" value="1"/>
</dbReference>
<dbReference type="RefSeq" id="WP_002690072.1">
    <property type="nucleotide sequence ID" value="NZ_JH600070.1"/>
</dbReference>
<organism evidence="2 3">
    <name type="scientific">Beggiatoa alba B18LD</name>
    <dbReference type="NCBI Taxonomy" id="395493"/>
    <lineage>
        <taxon>Bacteria</taxon>
        <taxon>Pseudomonadati</taxon>
        <taxon>Pseudomonadota</taxon>
        <taxon>Gammaproteobacteria</taxon>
        <taxon>Thiotrichales</taxon>
        <taxon>Thiotrichaceae</taxon>
        <taxon>Beggiatoa</taxon>
    </lineage>
</organism>
<evidence type="ECO:0000313" key="2">
    <source>
        <dbReference type="EMBL" id="EIJ43133.1"/>
    </source>
</evidence>
<dbReference type="SUPFAM" id="SSF53756">
    <property type="entry name" value="UDP-Glycosyltransferase/glycogen phosphorylase"/>
    <property type="match status" value="1"/>
</dbReference>
<protein>
    <submittedName>
        <fullName evidence="2">Glycosyltransferase</fullName>
    </submittedName>
</protein>